<dbReference type="PANTHER" id="PTHR12209:SF0">
    <property type="entry name" value="EKC_KEOPS COMPLEX SUBUNIT TP53RK"/>
    <property type="match status" value="1"/>
</dbReference>
<proteinExistence type="inferred from homology"/>
<dbReference type="SUPFAM" id="SSF56112">
    <property type="entry name" value="Protein kinase-like (PK-like)"/>
    <property type="match status" value="1"/>
</dbReference>
<keyword evidence="5 9" id="KW-0418">Kinase</keyword>
<dbReference type="GO" id="GO:0004674">
    <property type="term" value="F:protein serine/threonine kinase activity"/>
    <property type="evidence" value="ECO:0007669"/>
    <property type="project" value="UniProtKB-KW"/>
</dbReference>
<evidence type="ECO:0000256" key="5">
    <source>
        <dbReference type="ARBA" id="ARBA00022777"/>
    </source>
</evidence>
<evidence type="ECO:0000256" key="3">
    <source>
        <dbReference type="ARBA" id="ARBA00022679"/>
    </source>
</evidence>
<keyword evidence="3" id="KW-0808">Transferase</keyword>
<accession>D6STK9</accession>
<comment type="caution">
    <text evidence="9">The sequence shown here is derived from an EMBL/GenBank/DDBJ whole genome shotgun (WGS) entry which is preliminary data.</text>
</comment>
<dbReference type="Gene3D" id="1.10.510.10">
    <property type="entry name" value="Transferase(Phosphotransferase) domain 1"/>
    <property type="match status" value="1"/>
</dbReference>
<comment type="similarity">
    <text evidence="1">Belongs to the protein kinase superfamily. BUD32 family.</text>
</comment>
<dbReference type="Pfam" id="PF06293">
    <property type="entry name" value="Kdo"/>
    <property type="match status" value="1"/>
</dbReference>
<evidence type="ECO:0000313" key="10">
    <source>
        <dbReference type="Proteomes" id="UP000005496"/>
    </source>
</evidence>
<sequence length="283" mass="32417">MPDLIFKNKVSFRGWFVYFDGTLPSQDFLDMVLACASNSDCSFTRVASSQNARVYQASMQVQDIVKEVFVKHYLFRSRFDQLKHFLRSSRGKRALEATLMLRHNGFYAPKPVLLMEKRSGPFKTSSVFICEKVAGATSLKHLLQSLSQNNSARALGSKRSLIRDFGRTVGRMHARGIVHGDTRLSNVMVKEKAGKFLFWFIDNENTRQLPVLTARTVCKNLDQINIRAKVSNADRMRFFSEYCRERGLNPAESRKMAGMVMDRTAKRQDERAVRKPWKKAISG</sequence>
<evidence type="ECO:0000256" key="1">
    <source>
        <dbReference type="ARBA" id="ARBA00010630"/>
    </source>
</evidence>
<evidence type="ECO:0000256" key="2">
    <source>
        <dbReference type="ARBA" id="ARBA00012513"/>
    </source>
</evidence>
<keyword evidence="10" id="KW-1185">Reference proteome</keyword>
<dbReference type="InterPro" id="IPR011009">
    <property type="entry name" value="Kinase-like_dom_sf"/>
</dbReference>
<dbReference type="EC" id="2.7.11.1" evidence="2"/>
<reference evidence="9" key="1">
    <citation type="submission" date="2010-05" db="EMBL/GenBank/DDBJ databases">
        <title>The draft genome of Desulfonatronospira thiodismutans ASO3-1.</title>
        <authorList>
            <consortium name="US DOE Joint Genome Institute (JGI-PGF)"/>
            <person name="Lucas S."/>
            <person name="Copeland A."/>
            <person name="Lapidus A."/>
            <person name="Cheng J.-F."/>
            <person name="Bruce D."/>
            <person name="Goodwin L."/>
            <person name="Pitluck S."/>
            <person name="Chertkov O."/>
            <person name="Brettin T."/>
            <person name="Detter J.C."/>
            <person name="Han C."/>
            <person name="Land M.L."/>
            <person name="Hauser L."/>
            <person name="Kyrpides N."/>
            <person name="Mikhailova N."/>
            <person name="Muyzer G."/>
            <person name="Woyke T."/>
        </authorList>
    </citation>
    <scope>NUCLEOTIDE SEQUENCE [LARGE SCALE GENOMIC DNA]</scope>
    <source>
        <strain evidence="9">ASO3-1</strain>
    </source>
</reference>
<dbReference type="OrthoDB" id="8532943at2"/>
<dbReference type="Proteomes" id="UP000005496">
    <property type="component" value="Unassembled WGS sequence"/>
</dbReference>
<dbReference type="AlphaFoldDB" id="D6STK9"/>
<keyword evidence="6" id="KW-0067">ATP-binding</keyword>
<dbReference type="GO" id="GO:0005829">
    <property type="term" value="C:cytosol"/>
    <property type="evidence" value="ECO:0007669"/>
    <property type="project" value="TreeGrafter"/>
</dbReference>
<protein>
    <recommendedName>
        <fullName evidence="2">non-specific serine/threonine protein kinase</fullName>
        <ecNumber evidence="2">2.7.11.1</ecNumber>
    </recommendedName>
</protein>
<dbReference type="GO" id="GO:0005524">
    <property type="term" value="F:ATP binding"/>
    <property type="evidence" value="ECO:0007669"/>
    <property type="project" value="UniProtKB-KW"/>
</dbReference>
<dbReference type="PANTHER" id="PTHR12209">
    <property type="entry name" value="NON-SPECIFIC SERINE/THREONINE PROTEIN KINASE"/>
    <property type="match status" value="1"/>
</dbReference>
<dbReference type="EMBL" id="ACJN02000003">
    <property type="protein sequence ID" value="EFI34025.1"/>
    <property type="molecule type" value="Genomic_DNA"/>
</dbReference>
<evidence type="ECO:0000256" key="7">
    <source>
        <dbReference type="ARBA" id="ARBA00047899"/>
    </source>
</evidence>
<evidence type="ECO:0000256" key="6">
    <source>
        <dbReference type="ARBA" id="ARBA00022840"/>
    </source>
</evidence>
<keyword evidence="9" id="KW-0723">Serine/threonine-protein kinase</keyword>
<evidence type="ECO:0000313" key="9">
    <source>
        <dbReference type="EMBL" id="EFI34025.1"/>
    </source>
</evidence>
<name>D6STK9_9BACT</name>
<comment type="catalytic activity">
    <reaction evidence="8">
        <text>L-seryl-[protein] + ATP = O-phospho-L-seryl-[protein] + ADP + H(+)</text>
        <dbReference type="Rhea" id="RHEA:17989"/>
        <dbReference type="Rhea" id="RHEA-COMP:9863"/>
        <dbReference type="Rhea" id="RHEA-COMP:11604"/>
        <dbReference type="ChEBI" id="CHEBI:15378"/>
        <dbReference type="ChEBI" id="CHEBI:29999"/>
        <dbReference type="ChEBI" id="CHEBI:30616"/>
        <dbReference type="ChEBI" id="CHEBI:83421"/>
        <dbReference type="ChEBI" id="CHEBI:456216"/>
        <dbReference type="EC" id="2.7.11.1"/>
    </reaction>
</comment>
<organism evidence="9 10">
    <name type="scientific">Desulfonatronospira thiodismutans ASO3-1</name>
    <dbReference type="NCBI Taxonomy" id="555779"/>
    <lineage>
        <taxon>Bacteria</taxon>
        <taxon>Pseudomonadati</taxon>
        <taxon>Thermodesulfobacteriota</taxon>
        <taxon>Desulfovibrionia</taxon>
        <taxon>Desulfovibrionales</taxon>
        <taxon>Desulfonatronovibrionaceae</taxon>
        <taxon>Desulfonatronospira</taxon>
    </lineage>
</organism>
<evidence type="ECO:0000256" key="8">
    <source>
        <dbReference type="ARBA" id="ARBA00048679"/>
    </source>
</evidence>
<keyword evidence="4" id="KW-0547">Nucleotide-binding</keyword>
<gene>
    <name evidence="9" type="ORF">Dthio_PD1364</name>
</gene>
<comment type="catalytic activity">
    <reaction evidence="7">
        <text>L-threonyl-[protein] + ATP = O-phospho-L-threonyl-[protein] + ADP + H(+)</text>
        <dbReference type="Rhea" id="RHEA:46608"/>
        <dbReference type="Rhea" id="RHEA-COMP:11060"/>
        <dbReference type="Rhea" id="RHEA-COMP:11605"/>
        <dbReference type="ChEBI" id="CHEBI:15378"/>
        <dbReference type="ChEBI" id="CHEBI:30013"/>
        <dbReference type="ChEBI" id="CHEBI:30616"/>
        <dbReference type="ChEBI" id="CHEBI:61977"/>
        <dbReference type="ChEBI" id="CHEBI:456216"/>
        <dbReference type="EC" id="2.7.11.1"/>
    </reaction>
</comment>
<evidence type="ECO:0000256" key="4">
    <source>
        <dbReference type="ARBA" id="ARBA00022741"/>
    </source>
</evidence>
<dbReference type="eggNOG" id="COG3642">
    <property type="taxonomic scope" value="Bacteria"/>
</dbReference>